<keyword evidence="1" id="KW-1133">Transmembrane helix</keyword>
<feature type="transmembrane region" description="Helical" evidence="1">
    <location>
        <begin position="12"/>
        <end position="35"/>
    </location>
</feature>
<dbReference type="GO" id="GO:0004519">
    <property type="term" value="F:endonuclease activity"/>
    <property type="evidence" value="ECO:0007669"/>
    <property type="project" value="UniProtKB-KW"/>
</dbReference>
<dbReference type="OrthoDB" id="9783680at2"/>
<dbReference type="EMBL" id="JABZRE010000011">
    <property type="protein sequence ID" value="MBF1306970.1"/>
    <property type="molecule type" value="Genomic_DNA"/>
</dbReference>
<evidence type="ECO:0000313" key="4">
    <source>
        <dbReference type="EMBL" id="MBF1306970.1"/>
    </source>
</evidence>
<reference evidence="4" key="2">
    <citation type="submission" date="2020-04" db="EMBL/GenBank/DDBJ databases">
        <title>Deep metagenomics examines the oral microbiome during advanced dental caries in children, revealing novel taxa and co-occurrences with host molecules.</title>
        <authorList>
            <person name="Baker J.L."/>
            <person name="Morton J.T."/>
            <person name="Dinis M."/>
            <person name="Alvarez R."/>
            <person name="Tran N.C."/>
            <person name="Knight R."/>
            <person name="Edlund A."/>
        </authorList>
    </citation>
    <scope>NUCLEOTIDE SEQUENCE</scope>
    <source>
        <strain evidence="4">JCVI_23_bin.11</strain>
    </source>
</reference>
<dbReference type="InterPro" id="IPR044927">
    <property type="entry name" value="Endonuclea_NS_2"/>
</dbReference>
<evidence type="ECO:0000259" key="2">
    <source>
        <dbReference type="Pfam" id="PF13930"/>
    </source>
</evidence>
<evidence type="ECO:0000313" key="3">
    <source>
        <dbReference type="EMBL" id="AIZ36966.1"/>
    </source>
</evidence>
<name>A0A0B4S2U7_9FIRM</name>
<evidence type="ECO:0000256" key="1">
    <source>
        <dbReference type="SAM" id="Phobius"/>
    </source>
</evidence>
<dbReference type="RefSeq" id="WP_041954513.1">
    <property type="nucleotide sequence ID" value="NZ_CP009761.1"/>
</dbReference>
<accession>A0A0B4S2U7</accession>
<keyword evidence="1" id="KW-0472">Membrane</keyword>
<keyword evidence="5" id="KW-1185">Reference proteome</keyword>
<dbReference type="Proteomes" id="UP000758611">
    <property type="component" value="Unassembled WGS sequence"/>
</dbReference>
<feature type="domain" description="Type VII secretion system protein EssD-like" evidence="2">
    <location>
        <begin position="83"/>
        <end position="207"/>
    </location>
</feature>
<dbReference type="Proteomes" id="UP000031386">
    <property type="component" value="Chromosome"/>
</dbReference>
<dbReference type="AlphaFoldDB" id="A0A0B4S2U7"/>
<keyword evidence="4" id="KW-0378">Hydrolase</keyword>
<sequence>MNNKTRVDKKNIRIFGIMLFLVVTLFVAFFIYRYIENKSTSNTNIVGLDINKLPEYNGKPYVVINNNEPNFDKSELVSKSFEKYSELDSLKRCGVADSIIGQDLMPTSKRENISSVKPTGWKSVKYNGIEGGSLYNRCHLIGFQLAGENANKRNLITGTRYLNTKGMLPFENMIADYVKETNNHVRYRVTPIFVGNELVARGIQIEAISIEDNGKAIKFNVYCFNIQPNIEIDYKTGNSWRK</sequence>
<evidence type="ECO:0000313" key="5">
    <source>
        <dbReference type="Proteomes" id="UP000031386"/>
    </source>
</evidence>
<keyword evidence="4" id="KW-0540">Nuclease</keyword>
<proteinExistence type="predicted"/>
<organism evidence="3 5">
    <name type="scientific">Parvimonas micra</name>
    <dbReference type="NCBI Taxonomy" id="33033"/>
    <lineage>
        <taxon>Bacteria</taxon>
        <taxon>Bacillati</taxon>
        <taxon>Bacillota</taxon>
        <taxon>Tissierellia</taxon>
        <taxon>Tissierellales</taxon>
        <taxon>Peptoniphilaceae</taxon>
        <taxon>Parvimonas</taxon>
    </lineage>
</organism>
<gene>
    <name evidence="4" type="ORF">HXM94_04235</name>
    <name evidence="3" type="ORF">NW74_06270</name>
</gene>
<dbReference type="STRING" id="33033.NW74_06270"/>
<dbReference type="EMBL" id="CP009761">
    <property type="protein sequence ID" value="AIZ36966.1"/>
    <property type="molecule type" value="Genomic_DNA"/>
</dbReference>
<protein>
    <submittedName>
        <fullName evidence="4">DNA/RNA non-specific endonuclease</fullName>
    </submittedName>
</protein>
<keyword evidence="1" id="KW-0812">Transmembrane</keyword>
<dbReference type="Gene3D" id="3.40.570.10">
    <property type="entry name" value="Extracellular Endonuclease, subunit A"/>
    <property type="match status" value="1"/>
</dbReference>
<dbReference type="Pfam" id="PF13930">
    <property type="entry name" value="Endonuclea_NS_2"/>
    <property type="match status" value="1"/>
</dbReference>
<dbReference type="KEGG" id="pmic:NW74_06270"/>
<reference evidence="3 5" key="1">
    <citation type="submission" date="2014-10" db="EMBL/GenBank/DDBJ databases">
        <title>Complete genome sequence of Parvimonas micra KCOM 1535 (= ChDC B708).</title>
        <authorList>
            <person name="Kook J.-K."/>
            <person name="Park S.-N."/>
            <person name="Lim Y.K."/>
            <person name="Roh H."/>
        </authorList>
    </citation>
    <scope>NUCLEOTIDE SEQUENCE [LARGE SCALE GENOMIC DNA]</scope>
    <source>
        <strain evidence="3">KCOM 1535</strain>
        <strain evidence="5">KCOM 1535 / ChDC B708</strain>
    </source>
</reference>
<dbReference type="InterPro" id="IPR044929">
    <property type="entry name" value="DNA/RNA_non-sp_Endonuclease_sf"/>
</dbReference>
<keyword evidence="4" id="KW-0255">Endonuclease</keyword>